<sequence length="72" mass="8140">MNHAGKRADWDTTSKRHLRLIEIVKVIISDVMARSAAADDTYINDHKRIKRAVIGSINCAEKAQKFDDDTTN</sequence>
<protein>
    <submittedName>
        <fullName evidence="1">SFRICE_018162</fullName>
    </submittedName>
</protein>
<reference evidence="1" key="1">
    <citation type="submission" date="2016-07" db="EMBL/GenBank/DDBJ databases">
        <authorList>
            <person name="Bretaudeau A."/>
        </authorList>
    </citation>
    <scope>NUCLEOTIDE SEQUENCE</scope>
    <source>
        <strain evidence="1">Rice</strain>
        <tissue evidence="1">Whole body</tissue>
    </source>
</reference>
<organism evidence="1">
    <name type="scientific">Spodoptera frugiperda</name>
    <name type="common">Fall armyworm</name>
    <dbReference type="NCBI Taxonomy" id="7108"/>
    <lineage>
        <taxon>Eukaryota</taxon>
        <taxon>Metazoa</taxon>
        <taxon>Ecdysozoa</taxon>
        <taxon>Arthropoda</taxon>
        <taxon>Hexapoda</taxon>
        <taxon>Insecta</taxon>
        <taxon>Pterygota</taxon>
        <taxon>Neoptera</taxon>
        <taxon>Endopterygota</taxon>
        <taxon>Lepidoptera</taxon>
        <taxon>Glossata</taxon>
        <taxon>Ditrysia</taxon>
        <taxon>Noctuoidea</taxon>
        <taxon>Noctuidae</taxon>
        <taxon>Amphipyrinae</taxon>
        <taxon>Spodoptera</taxon>
    </lineage>
</organism>
<accession>A0A2H1VNL4</accession>
<dbReference type="AlphaFoldDB" id="A0A2H1VNL4"/>
<dbReference type="EMBL" id="ODYU01003514">
    <property type="protein sequence ID" value="SOQ42403.1"/>
    <property type="molecule type" value="Genomic_DNA"/>
</dbReference>
<gene>
    <name evidence="1" type="ORF">SFRICE_018162</name>
</gene>
<evidence type="ECO:0000313" key="1">
    <source>
        <dbReference type="EMBL" id="SOQ42403.1"/>
    </source>
</evidence>
<name>A0A2H1VNL4_SPOFR</name>
<proteinExistence type="predicted"/>